<dbReference type="PANTHER" id="PTHR38643">
    <property type="entry name" value="PURINE NUCLEOSIDE PERMEASE C285.05-RELATED"/>
    <property type="match status" value="1"/>
</dbReference>
<evidence type="ECO:0000313" key="2">
    <source>
        <dbReference type="Proteomes" id="UP001302812"/>
    </source>
</evidence>
<comment type="caution">
    <text evidence="1">The sequence shown here is derived from an EMBL/GenBank/DDBJ whole genome shotgun (WGS) entry which is preliminary data.</text>
</comment>
<name>A0AAN6QGZ1_9PEZI</name>
<dbReference type="Proteomes" id="UP001302812">
    <property type="component" value="Unassembled WGS sequence"/>
</dbReference>
<accession>A0AAN6QGZ1</accession>
<dbReference type="GO" id="GO:0055085">
    <property type="term" value="P:transmembrane transport"/>
    <property type="evidence" value="ECO:0007669"/>
    <property type="project" value="InterPro"/>
</dbReference>
<gene>
    <name evidence="1" type="ORF">N656DRAFT_785581</name>
</gene>
<organism evidence="1 2">
    <name type="scientific">Canariomyces notabilis</name>
    <dbReference type="NCBI Taxonomy" id="2074819"/>
    <lineage>
        <taxon>Eukaryota</taxon>
        <taxon>Fungi</taxon>
        <taxon>Dikarya</taxon>
        <taxon>Ascomycota</taxon>
        <taxon>Pezizomycotina</taxon>
        <taxon>Sordariomycetes</taxon>
        <taxon>Sordariomycetidae</taxon>
        <taxon>Sordariales</taxon>
        <taxon>Chaetomiaceae</taxon>
        <taxon>Canariomyces</taxon>
    </lineage>
</organism>
<keyword evidence="2" id="KW-1185">Reference proteome</keyword>
<dbReference type="Pfam" id="PF06516">
    <property type="entry name" value="NUP"/>
    <property type="match status" value="1"/>
</dbReference>
<reference evidence="1" key="2">
    <citation type="submission" date="2023-05" db="EMBL/GenBank/DDBJ databases">
        <authorList>
            <consortium name="Lawrence Berkeley National Laboratory"/>
            <person name="Steindorff A."/>
            <person name="Hensen N."/>
            <person name="Bonometti L."/>
            <person name="Westerberg I."/>
            <person name="Brannstrom I.O."/>
            <person name="Guillou S."/>
            <person name="Cros-Aarteil S."/>
            <person name="Calhoun S."/>
            <person name="Haridas S."/>
            <person name="Kuo A."/>
            <person name="Mondo S."/>
            <person name="Pangilinan J."/>
            <person name="Riley R."/>
            <person name="Labutti K."/>
            <person name="Andreopoulos B."/>
            <person name="Lipzen A."/>
            <person name="Chen C."/>
            <person name="Yanf M."/>
            <person name="Daum C."/>
            <person name="Ng V."/>
            <person name="Clum A."/>
            <person name="Ohm R."/>
            <person name="Martin F."/>
            <person name="Silar P."/>
            <person name="Natvig D."/>
            <person name="Lalanne C."/>
            <person name="Gautier V."/>
            <person name="Ament-Velasquez S.L."/>
            <person name="Kruys A."/>
            <person name="Hutchinson M.I."/>
            <person name="Powell A.J."/>
            <person name="Barry K."/>
            <person name="Miller A.N."/>
            <person name="Grigoriev I.V."/>
            <person name="Debuchy R."/>
            <person name="Gladieux P."/>
            <person name="Thoren M.H."/>
            <person name="Johannesson H."/>
        </authorList>
    </citation>
    <scope>NUCLEOTIDE SEQUENCE</scope>
    <source>
        <strain evidence="1">CBS 508.74</strain>
    </source>
</reference>
<proteinExistence type="predicted"/>
<dbReference type="InterPro" id="IPR009486">
    <property type="entry name" value="Pur_nuclsid_perm"/>
</dbReference>
<dbReference type="GO" id="GO:0005783">
    <property type="term" value="C:endoplasmic reticulum"/>
    <property type="evidence" value="ECO:0007669"/>
    <property type="project" value="TreeGrafter"/>
</dbReference>
<protein>
    <submittedName>
        <fullName evidence="1">Purine nucleoside permease</fullName>
    </submittedName>
</protein>
<dbReference type="GeneID" id="89940552"/>
<reference evidence="1" key="1">
    <citation type="journal article" date="2023" name="Mol. Phylogenet. Evol.">
        <title>Genome-scale phylogeny and comparative genomics of the fungal order Sordariales.</title>
        <authorList>
            <person name="Hensen N."/>
            <person name="Bonometti L."/>
            <person name="Westerberg I."/>
            <person name="Brannstrom I.O."/>
            <person name="Guillou S."/>
            <person name="Cros-Aarteil S."/>
            <person name="Calhoun S."/>
            <person name="Haridas S."/>
            <person name="Kuo A."/>
            <person name="Mondo S."/>
            <person name="Pangilinan J."/>
            <person name="Riley R."/>
            <person name="LaButti K."/>
            <person name="Andreopoulos B."/>
            <person name="Lipzen A."/>
            <person name="Chen C."/>
            <person name="Yan M."/>
            <person name="Daum C."/>
            <person name="Ng V."/>
            <person name="Clum A."/>
            <person name="Steindorff A."/>
            <person name="Ohm R.A."/>
            <person name="Martin F."/>
            <person name="Silar P."/>
            <person name="Natvig D.O."/>
            <person name="Lalanne C."/>
            <person name="Gautier V."/>
            <person name="Ament-Velasquez S.L."/>
            <person name="Kruys A."/>
            <person name="Hutchinson M.I."/>
            <person name="Powell A.J."/>
            <person name="Barry K."/>
            <person name="Miller A.N."/>
            <person name="Grigoriev I.V."/>
            <person name="Debuchy R."/>
            <person name="Gladieux P."/>
            <person name="Hiltunen Thoren M."/>
            <person name="Johannesson H."/>
        </authorList>
    </citation>
    <scope>NUCLEOTIDE SEQUENCE</scope>
    <source>
        <strain evidence="1">CBS 508.74</strain>
    </source>
</reference>
<dbReference type="EMBL" id="MU853379">
    <property type="protein sequence ID" value="KAK4107206.1"/>
    <property type="molecule type" value="Genomic_DNA"/>
</dbReference>
<dbReference type="AlphaFoldDB" id="A0AAN6QGZ1"/>
<dbReference type="RefSeq" id="XP_064664776.1">
    <property type="nucleotide sequence ID" value="XM_064816427.1"/>
</dbReference>
<sequence>MAEINAAATMTAVILSPHFDLRKTYFLIAGIAGVSPKVSTLGGVALARYAVQVALQYEFDAREMPGNFSVGYVSYGTTAPNQYPKTFYGTEVMEVNAALLDVAFGYASKAKLADNAEAESYRARYKAGGEEFAAATRGPSVVKCDAATSDVYYSGTILSEAFENVTAIWTNGTGKYCMTAQEDNATLEVLMRMAIHGLVDFARVIVMRTGSDFDRPPPGVSAYDNLFVVQQNGFEIAIENIYLAGVEIVMGILKDWNRTFKKGIAPKNYIGDVLGSLGGSPDFGPGSTTA</sequence>
<evidence type="ECO:0000313" key="1">
    <source>
        <dbReference type="EMBL" id="KAK4107206.1"/>
    </source>
</evidence>
<dbReference type="PANTHER" id="PTHR38643:SF1">
    <property type="entry name" value="PURINE NUCLEOSIDE PERMEASE C285.05-RELATED"/>
    <property type="match status" value="1"/>
</dbReference>